<dbReference type="PROSITE" id="PS51674">
    <property type="entry name" value="4FE4S_WBL"/>
    <property type="match status" value="1"/>
</dbReference>
<protein>
    <submittedName>
        <fullName evidence="3">Putative WhiB family regulatory protein</fullName>
    </submittedName>
</protein>
<feature type="region of interest" description="Disordered" evidence="1">
    <location>
        <begin position="78"/>
        <end position="100"/>
    </location>
</feature>
<accession>L7KQX2</accession>
<evidence type="ECO:0000256" key="1">
    <source>
        <dbReference type="SAM" id="MobiDB-lite"/>
    </source>
</evidence>
<gene>
    <name evidence="3" type="ORF">GOACH_20_00060</name>
</gene>
<organism evidence="3 4">
    <name type="scientific">Gordonia aichiensis NBRC 108223</name>
    <dbReference type="NCBI Taxonomy" id="1220583"/>
    <lineage>
        <taxon>Bacteria</taxon>
        <taxon>Bacillati</taxon>
        <taxon>Actinomycetota</taxon>
        <taxon>Actinomycetes</taxon>
        <taxon>Mycobacteriales</taxon>
        <taxon>Gordoniaceae</taxon>
        <taxon>Gordonia</taxon>
    </lineage>
</organism>
<evidence type="ECO:0000313" key="3">
    <source>
        <dbReference type="EMBL" id="GAC50108.1"/>
    </source>
</evidence>
<dbReference type="RefSeq" id="WP_005177379.1">
    <property type="nucleotide sequence ID" value="NZ_BANR01000020.1"/>
</dbReference>
<feature type="compositionally biased region" description="Low complexity" evidence="1">
    <location>
        <begin position="84"/>
        <end position="100"/>
    </location>
</feature>
<evidence type="ECO:0000313" key="4">
    <source>
        <dbReference type="Proteomes" id="UP000010988"/>
    </source>
</evidence>
<feature type="domain" description="4Fe-4S Wbl-type" evidence="2">
    <location>
        <begin position="30"/>
        <end position="94"/>
    </location>
</feature>
<evidence type="ECO:0000259" key="2">
    <source>
        <dbReference type="PROSITE" id="PS51674"/>
    </source>
</evidence>
<reference evidence="3 4" key="1">
    <citation type="submission" date="2012-12" db="EMBL/GenBank/DDBJ databases">
        <title>Whole genome shotgun sequence of Gordonia aichiensis NBRC 108223.</title>
        <authorList>
            <person name="Isaki-Nakamura S."/>
            <person name="Hosoyama A."/>
            <person name="Tsuchikane K."/>
            <person name="Ando Y."/>
            <person name="Baba S."/>
            <person name="Ohji S."/>
            <person name="Hamada M."/>
            <person name="Tamura T."/>
            <person name="Yamazoe A."/>
            <person name="Yamazaki S."/>
            <person name="Fujita N."/>
        </authorList>
    </citation>
    <scope>NUCLEOTIDE SEQUENCE [LARGE SCALE GENOMIC DNA]</scope>
    <source>
        <strain evidence="3 4">NBRC 108223</strain>
    </source>
</reference>
<dbReference type="EMBL" id="BANR01000020">
    <property type="protein sequence ID" value="GAC50108.1"/>
    <property type="molecule type" value="Genomic_DNA"/>
</dbReference>
<dbReference type="Proteomes" id="UP000010988">
    <property type="component" value="Unassembled WGS sequence"/>
</dbReference>
<sequence length="100" mass="10907">MSRNVSRREGGVVDLLEAILRDTADLSGAMCVESAELFDPPAPYEDAADTRYRHANAEALCHRCPALDRCRDWAAQRRTDGSVLAARSPRLPGRPRSGAA</sequence>
<dbReference type="Pfam" id="PF02467">
    <property type="entry name" value="Whib"/>
    <property type="match status" value="1"/>
</dbReference>
<comment type="caution">
    <text evidence="3">The sequence shown here is derived from an EMBL/GenBank/DDBJ whole genome shotgun (WGS) entry which is preliminary data.</text>
</comment>
<keyword evidence="4" id="KW-1185">Reference proteome</keyword>
<dbReference type="eggNOG" id="ENOG5030DN3">
    <property type="taxonomic scope" value="Bacteria"/>
</dbReference>
<dbReference type="STRING" id="1220583.GOACH_20_00060"/>
<dbReference type="InterPro" id="IPR034768">
    <property type="entry name" value="4FE4S_WBL"/>
</dbReference>
<dbReference type="AlphaFoldDB" id="L7KQX2"/>
<proteinExistence type="predicted"/>
<dbReference type="OrthoDB" id="4428041at2"/>
<name>L7KQX2_9ACTN</name>